<gene>
    <name evidence="4" type="ORF">ACFP0N_30555</name>
</gene>
<name>A0ABW1F4Q4_9ACTN</name>
<reference evidence="5" key="1">
    <citation type="journal article" date="2019" name="Int. J. Syst. Evol. Microbiol.">
        <title>The Global Catalogue of Microorganisms (GCM) 10K type strain sequencing project: providing services to taxonomists for standard genome sequencing and annotation.</title>
        <authorList>
            <consortium name="The Broad Institute Genomics Platform"/>
            <consortium name="The Broad Institute Genome Sequencing Center for Infectious Disease"/>
            <person name="Wu L."/>
            <person name="Ma J."/>
        </authorList>
    </citation>
    <scope>NUCLEOTIDE SEQUENCE [LARGE SCALE GENOMIC DNA]</scope>
    <source>
        <strain evidence="5">CGMCC 4.1469</strain>
    </source>
</reference>
<evidence type="ECO:0000256" key="2">
    <source>
        <dbReference type="ARBA" id="ARBA00022801"/>
    </source>
</evidence>
<feature type="domain" description="Resuscitation-promoting factor core lysozyme-like" evidence="3">
    <location>
        <begin position="21"/>
        <end position="94"/>
    </location>
</feature>
<dbReference type="InterPro" id="IPR010618">
    <property type="entry name" value="RPF"/>
</dbReference>
<evidence type="ECO:0000259" key="3">
    <source>
        <dbReference type="Pfam" id="PF06737"/>
    </source>
</evidence>
<organism evidence="4 5">
    <name type="scientific">Kitasatospora aburaviensis</name>
    <dbReference type="NCBI Taxonomy" id="67265"/>
    <lineage>
        <taxon>Bacteria</taxon>
        <taxon>Bacillati</taxon>
        <taxon>Actinomycetota</taxon>
        <taxon>Actinomycetes</taxon>
        <taxon>Kitasatosporales</taxon>
        <taxon>Streptomycetaceae</taxon>
        <taxon>Kitasatospora</taxon>
    </lineage>
</organism>
<dbReference type="EMBL" id="JBHSOD010000055">
    <property type="protein sequence ID" value="MFC5889322.1"/>
    <property type="molecule type" value="Genomic_DNA"/>
</dbReference>
<proteinExistence type="inferred from homology"/>
<keyword evidence="2" id="KW-0378">Hydrolase</keyword>
<dbReference type="Proteomes" id="UP001596067">
    <property type="component" value="Unassembled WGS sequence"/>
</dbReference>
<dbReference type="Gene3D" id="1.10.530.10">
    <property type="match status" value="1"/>
</dbReference>
<comment type="similarity">
    <text evidence="1">Belongs to the transglycosylase family. Rpf subfamily.</text>
</comment>
<evidence type="ECO:0000313" key="4">
    <source>
        <dbReference type="EMBL" id="MFC5889322.1"/>
    </source>
</evidence>
<keyword evidence="5" id="KW-1185">Reference proteome</keyword>
<dbReference type="Pfam" id="PF06737">
    <property type="entry name" value="Transglycosylas"/>
    <property type="match status" value="1"/>
</dbReference>
<comment type="caution">
    <text evidence="4">The sequence shown here is derived from an EMBL/GenBank/DDBJ whole genome shotgun (WGS) entry which is preliminary data.</text>
</comment>
<evidence type="ECO:0000256" key="1">
    <source>
        <dbReference type="ARBA" id="ARBA00010830"/>
    </source>
</evidence>
<accession>A0ABW1F4Q4</accession>
<dbReference type="InterPro" id="IPR023346">
    <property type="entry name" value="Lysozyme-like_dom_sf"/>
</dbReference>
<dbReference type="SUPFAM" id="SSF53955">
    <property type="entry name" value="Lysozyme-like"/>
    <property type="match status" value="1"/>
</dbReference>
<dbReference type="CDD" id="cd13925">
    <property type="entry name" value="RPF"/>
    <property type="match status" value="1"/>
</dbReference>
<evidence type="ECO:0000313" key="5">
    <source>
        <dbReference type="Proteomes" id="UP001596067"/>
    </source>
</evidence>
<sequence length="104" mass="11534">MPATAVVLPDGRARAVVTVADLVWDDLAECESDGDWRADTGNGYFGGLQIWPPTWEESGGLRFADRPDRASRRQQTAVAEEILRMQGWEAWPVCAREIGMIGEE</sequence>
<protein>
    <submittedName>
        <fullName evidence="4">Transglycosylase family protein</fullName>
    </submittedName>
</protein>